<proteinExistence type="predicted"/>
<protein>
    <submittedName>
        <fullName evidence="1">Putative cytoplasmic protein</fullName>
    </submittedName>
</protein>
<dbReference type="eggNOG" id="COG3677">
    <property type="taxonomic scope" value="Bacteria"/>
</dbReference>
<accession>K7ZZK3</accession>
<dbReference type="OrthoDB" id="9128325at2"/>
<evidence type="ECO:0000313" key="2">
    <source>
        <dbReference type="Proteomes" id="UP000009340"/>
    </source>
</evidence>
<sequence length="186" mass="21494">MRRRQFDDIHYGDVALRRNDPGAVLRPVIAIHGHFQWLRRRFPEVTCHSLAHECVLRGAAITAWAPEVSAGKTSLWFVVEEALAETMAQHVYRHCGSWRIGWWKNRWQQWENGITCKMIGILTGEKVPPDPQAISLQSCTAFLNWLRGQPGVGRWGYHRAGIVSQQLVCFAYRYNQQRVNTLTTRL</sequence>
<comment type="caution">
    <text evidence="1">The sequence shown here is derived from an EMBL/GenBank/DDBJ whole genome shotgun (WGS) entry which is preliminary data.</text>
</comment>
<gene>
    <name evidence="1" type="ORF">BN137_1506</name>
</gene>
<dbReference type="RefSeq" id="WP_007670311.1">
    <property type="nucleotide sequence ID" value="NZ_CAKW01000059.1"/>
</dbReference>
<name>K7ZZK3_9ENTR</name>
<reference evidence="1" key="1">
    <citation type="submission" date="2012-07" db="EMBL/GenBank/DDBJ databases">
        <authorList>
            <person name="Cummings C."/>
        </authorList>
    </citation>
    <scope>NUCLEOTIDE SEQUENCE</scope>
    <source>
        <strain evidence="1">1330</strain>
    </source>
</reference>
<dbReference type="EMBL" id="CAKW01000059">
    <property type="protein sequence ID" value="CCJ72151.1"/>
    <property type="molecule type" value="Genomic_DNA"/>
</dbReference>
<dbReference type="AlphaFoldDB" id="K7ZZK3"/>
<dbReference type="Proteomes" id="UP000009340">
    <property type="component" value="Unassembled WGS sequence"/>
</dbReference>
<evidence type="ECO:0000313" key="1">
    <source>
        <dbReference type="EMBL" id="CCJ72151.1"/>
    </source>
</evidence>
<organism evidence="1 2">
    <name type="scientific">Cronobacter condimenti 1330</name>
    <dbReference type="NCBI Taxonomy" id="1073999"/>
    <lineage>
        <taxon>Bacteria</taxon>
        <taxon>Pseudomonadati</taxon>
        <taxon>Pseudomonadota</taxon>
        <taxon>Gammaproteobacteria</taxon>
        <taxon>Enterobacterales</taxon>
        <taxon>Enterobacteriaceae</taxon>
        <taxon>Cronobacter</taxon>
    </lineage>
</organism>